<dbReference type="InterPro" id="IPR023210">
    <property type="entry name" value="NADP_OxRdtase_dom"/>
</dbReference>
<keyword evidence="4" id="KW-1185">Reference proteome</keyword>
<sequence>MPPTASESIVTFGLWPLAGITTMGVTAQDADDTMAAAIESGITAFDTALSYGFDGESDRLLGRFIRADRDRFTVTGKVGQRWSSDRQRVVDGRPETLAADAETSLRRIGIEQFDVLMLHSPDPAVPLESSAEAMDNLVQRGLAKRTGICNVDVQQLRTFASSAACSAVQCPLNLLQSDSLNELIPTAAELGSEVHVFWALMKGLLAGKISRDHVFAEGDSRSGYEIFQGERRRHAHDVIDAMQPIAESNGCTIAQLSIGWAASQPGVTSVLAGGRRPDQVRELAAAKRLSPEIVDQLNRLVNPA</sequence>
<dbReference type="EC" id="1.1.1.-" evidence="3"/>
<dbReference type="Gene3D" id="3.20.20.100">
    <property type="entry name" value="NADP-dependent oxidoreductase domain"/>
    <property type="match status" value="1"/>
</dbReference>
<dbReference type="SUPFAM" id="SSF51430">
    <property type="entry name" value="NAD(P)-linked oxidoreductase"/>
    <property type="match status" value="1"/>
</dbReference>
<dbReference type="EMBL" id="CP036525">
    <property type="protein sequence ID" value="QDT06147.1"/>
    <property type="molecule type" value="Genomic_DNA"/>
</dbReference>
<dbReference type="PRINTS" id="PR00069">
    <property type="entry name" value="ALDKETRDTASE"/>
</dbReference>
<evidence type="ECO:0000256" key="1">
    <source>
        <dbReference type="ARBA" id="ARBA00023002"/>
    </source>
</evidence>
<reference evidence="3 4" key="1">
    <citation type="submission" date="2019-02" db="EMBL/GenBank/DDBJ databases">
        <title>Deep-cultivation of Planctomycetes and their phenomic and genomic characterization uncovers novel biology.</title>
        <authorList>
            <person name="Wiegand S."/>
            <person name="Jogler M."/>
            <person name="Boedeker C."/>
            <person name="Pinto D."/>
            <person name="Vollmers J."/>
            <person name="Rivas-Marin E."/>
            <person name="Kohn T."/>
            <person name="Peeters S.H."/>
            <person name="Heuer A."/>
            <person name="Rast P."/>
            <person name="Oberbeckmann S."/>
            <person name="Bunk B."/>
            <person name="Jeske O."/>
            <person name="Meyerdierks A."/>
            <person name="Storesund J.E."/>
            <person name="Kallscheuer N."/>
            <person name="Luecker S."/>
            <person name="Lage O.M."/>
            <person name="Pohl T."/>
            <person name="Merkel B.J."/>
            <person name="Hornburger P."/>
            <person name="Mueller R.-W."/>
            <person name="Bruemmer F."/>
            <person name="Labrenz M."/>
            <person name="Spormann A.M."/>
            <person name="Op den Camp H."/>
            <person name="Overmann J."/>
            <person name="Amann R."/>
            <person name="Jetten M.S.M."/>
            <person name="Mascher T."/>
            <person name="Medema M.H."/>
            <person name="Devos D.P."/>
            <person name="Kaster A.-K."/>
            <person name="Ovreas L."/>
            <person name="Rohde M."/>
            <person name="Galperin M.Y."/>
            <person name="Jogler C."/>
        </authorList>
    </citation>
    <scope>NUCLEOTIDE SEQUENCE [LARGE SCALE GENOMIC DNA]</scope>
    <source>
        <strain evidence="3 4">K22_7</strain>
    </source>
</reference>
<organism evidence="3 4">
    <name type="scientific">Rubripirellula lacrimiformis</name>
    <dbReference type="NCBI Taxonomy" id="1930273"/>
    <lineage>
        <taxon>Bacteria</taxon>
        <taxon>Pseudomonadati</taxon>
        <taxon>Planctomycetota</taxon>
        <taxon>Planctomycetia</taxon>
        <taxon>Pirellulales</taxon>
        <taxon>Pirellulaceae</taxon>
        <taxon>Rubripirellula</taxon>
    </lineage>
</organism>
<dbReference type="OrthoDB" id="9804790at2"/>
<name>A0A517NG84_9BACT</name>
<evidence type="ECO:0000259" key="2">
    <source>
        <dbReference type="Pfam" id="PF00248"/>
    </source>
</evidence>
<dbReference type="KEGG" id="rlc:K227x_45550"/>
<proteinExistence type="predicted"/>
<accession>A0A517NG84</accession>
<dbReference type="InterPro" id="IPR036812">
    <property type="entry name" value="NAD(P)_OxRdtase_dom_sf"/>
</dbReference>
<keyword evidence="1 3" id="KW-0560">Oxidoreductase</keyword>
<dbReference type="InterPro" id="IPR020471">
    <property type="entry name" value="AKR"/>
</dbReference>
<protein>
    <submittedName>
        <fullName evidence="3">General stress protein 69</fullName>
        <ecNumber evidence="3">1.1.1.-</ecNumber>
    </submittedName>
</protein>
<dbReference type="Pfam" id="PF00248">
    <property type="entry name" value="Aldo_ket_red"/>
    <property type="match status" value="1"/>
</dbReference>
<dbReference type="Proteomes" id="UP000318538">
    <property type="component" value="Chromosome"/>
</dbReference>
<evidence type="ECO:0000313" key="4">
    <source>
        <dbReference type="Proteomes" id="UP000318538"/>
    </source>
</evidence>
<dbReference type="InterPro" id="IPR050523">
    <property type="entry name" value="AKR_Detox_Biosynth"/>
</dbReference>
<dbReference type="GO" id="GO:0005829">
    <property type="term" value="C:cytosol"/>
    <property type="evidence" value="ECO:0007669"/>
    <property type="project" value="TreeGrafter"/>
</dbReference>
<feature type="domain" description="NADP-dependent oxidoreductase" evidence="2">
    <location>
        <begin position="11"/>
        <end position="300"/>
    </location>
</feature>
<dbReference type="PANTHER" id="PTHR43364">
    <property type="entry name" value="NADH-SPECIFIC METHYLGLYOXAL REDUCTASE-RELATED"/>
    <property type="match status" value="1"/>
</dbReference>
<dbReference type="GO" id="GO:0016491">
    <property type="term" value="F:oxidoreductase activity"/>
    <property type="evidence" value="ECO:0007669"/>
    <property type="project" value="UniProtKB-KW"/>
</dbReference>
<dbReference type="RefSeq" id="WP_145172617.1">
    <property type="nucleotide sequence ID" value="NZ_CP036525.1"/>
</dbReference>
<dbReference type="PANTHER" id="PTHR43364:SF4">
    <property type="entry name" value="NAD(P)-LINKED OXIDOREDUCTASE SUPERFAMILY PROTEIN"/>
    <property type="match status" value="1"/>
</dbReference>
<dbReference type="AlphaFoldDB" id="A0A517NG84"/>
<evidence type="ECO:0000313" key="3">
    <source>
        <dbReference type="EMBL" id="QDT06147.1"/>
    </source>
</evidence>
<gene>
    <name evidence="3" type="primary">yhdN_2</name>
    <name evidence="3" type="ORF">K227x_45550</name>
</gene>